<evidence type="ECO:0000313" key="2">
    <source>
        <dbReference type="Proteomes" id="UP000054776"/>
    </source>
</evidence>
<protein>
    <submittedName>
        <fullName evidence="1">Uncharacterized protein</fullName>
    </submittedName>
</protein>
<sequence>MAMLHTDLFAAEHLSFLGRCCCQLMAYEDRLLCAARKQNCSEIAQKLNALVFLFCNWDIDAAAVAQLSVGRMISKSTTAIQKVRGIMI</sequence>
<keyword evidence="2" id="KW-1185">Reference proteome</keyword>
<gene>
    <name evidence="1" type="ORF">T01_6549</name>
</gene>
<proteinExistence type="predicted"/>
<accession>A0A0V1BWK3</accession>
<comment type="caution">
    <text evidence="1">The sequence shown here is derived from an EMBL/GenBank/DDBJ whole genome shotgun (WGS) entry which is preliminary data.</text>
</comment>
<name>A0A0V1BWK3_TRISP</name>
<reference evidence="1 2" key="1">
    <citation type="submission" date="2015-01" db="EMBL/GenBank/DDBJ databases">
        <title>Evolution of Trichinella species and genotypes.</title>
        <authorList>
            <person name="Korhonen P.K."/>
            <person name="Edoardo P."/>
            <person name="Giuseppe L.R."/>
            <person name="Gasser R.B."/>
        </authorList>
    </citation>
    <scope>NUCLEOTIDE SEQUENCE [LARGE SCALE GENOMIC DNA]</scope>
    <source>
        <strain evidence="1">ISS3</strain>
    </source>
</reference>
<dbReference type="Proteomes" id="UP000054776">
    <property type="component" value="Unassembled WGS sequence"/>
</dbReference>
<dbReference type="OrthoDB" id="10459317at2759"/>
<evidence type="ECO:0000313" key="1">
    <source>
        <dbReference type="EMBL" id="KRY41134.1"/>
    </source>
</evidence>
<organism evidence="1 2">
    <name type="scientific">Trichinella spiralis</name>
    <name type="common">Trichina worm</name>
    <dbReference type="NCBI Taxonomy" id="6334"/>
    <lineage>
        <taxon>Eukaryota</taxon>
        <taxon>Metazoa</taxon>
        <taxon>Ecdysozoa</taxon>
        <taxon>Nematoda</taxon>
        <taxon>Enoplea</taxon>
        <taxon>Dorylaimia</taxon>
        <taxon>Trichinellida</taxon>
        <taxon>Trichinellidae</taxon>
        <taxon>Trichinella</taxon>
    </lineage>
</organism>
<dbReference type="AlphaFoldDB" id="A0A0V1BWK3"/>
<dbReference type="InParanoid" id="A0A0V1BWK3"/>
<dbReference type="EMBL" id="JYDH01000009">
    <property type="protein sequence ID" value="KRY41134.1"/>
    <property type="molecule type" value="Genomic_DNA"/>
</dbReference>